<dbReference type="EMBL" id="HACA01002632">
    <property type="protein sequence ID" value="CDW19993.1"/>
    <property type="molecule type" value="Transcribed_RNA"/>
</dbReference>
<protein>
    <submittedName>
        <fullName evidence="1">Uncharacterized protein</fullName>
    </submittedName>
</protein>
<proteinExistence type="predicted"/>
<dbReference type="EMBL" id="HACA01002633">
    <property type="protein sequence ID" value="CDW19994.1"/>
    <property type="molecule type" value="Transcribed_RNA"/>
</dbReference>
<organism evidence="1">
    <name type="scientific">Lepeophtheirus salmonis</name>
    <name type="common">Salmon louse</name>
    <name type="synonym">Caligus salmonis</name>
    <dbReference type="NCBI Taxonomy" id="72036"/>
    <lineage>
        <taxon>Eukaryota</taxon>
        <taxon>Metazoa</taxon>
        <taxon>Ecdysozoa</taxon>
        <taxon>Arthropoda</taxon>
        <taxon>Crustacea</taxon>
        <taxon>Multicrustacea</taxon>
        <taxon>Hexanauplia</taxon>
        <taxon>Copepoda</taxon>
        <taxon>Siphonostomatoida</taxon>
        <taxon>Caligidae</taxon>
        <taxon>Lepeophtheirus</taxon>
    </lineage>
</organism>
<reference evidence="1" key="1">
    <citation type="submission" date="2014-05" db="EMBL/GenBank/DDBJ databases">
        <authorList>
            <person name="Chronopoulou M."/>
        </authorList>
    </citation>
    <scope>NUCLEOTIDE SEQUENCE</scope>
    <source>
        <tissue evidence="1">Whole organism</tissue>
    </source>
</reference>
<feature type="non-terminal residue" evidence="1">
    <location>
        <position position="1"/>
    </location>
</feature>
<accession>A0A0K2T1V7</accession>
<name>A0A0K2T1V7_LEPSM</name>
<evidence type="ECO:0000313" key="1">
    <source>
        <dbReference type="EMBL" id="CDW19993.1"/>
    </source>
</evidence>
<sequence length="85" mass="10075">LFGGGGLIFFQNSSIHFLILGGKQPPPLRMPLTTNKIPWKHFVPKQRSRIYYGRKVERVDHFKETKWSKFTYHLRRYEGMGLLII</sequence>
<dbReference type="AlphaFoldDB" id="A0A0K2T1V7"/>